<keyword evidence="2" id="KW-1185">Reference proteome</keyword>
<evidence type="ECO:0000313" key="1">
    <source>
        <dbReference type="EMBL" id="SCL60305.1"/>
    </source>
</evidence>
<dbReference type="Proteomes" id="UP000198937">
    <property type="component" value="Unassembled WGS sequence"/>
</dbReference>
<reference evidence="2" key="1">
    <citation type="submission" date="2016-06" db="EMBL/GenBank/DDBJ databases">
        <authorList>
            <person name="Varghese N."/>
            <person name="Submissions Spin"/>
        </authorList>
    </citation>
    <scope>NUCLEOTIDE SEQUENCE [LARGE SCALE GENOMIC DNA]</scope>
    <source>
        <strain evidence="2">DSM 45577</strain>
    </source>
</reference>
<dbReference type="STRING" id="683228.GA0070617_4341"/>
<proteinExistence type="predicted"/>
<dbReference type="AlphaFoldDB" id="A0A1C6V206"/>
<evidence type="ECO:0000313" key="2">
    <source>
        <dbReference type="Proteomes" id="UP000198937"/>
    </source>
</evidence>
<organism evidence="1 2">
    <name type="scientific">Micromonospora yangpuensis</name>
    <dbReference type="NCBI Taxonomy" id="683228"/>
    <lineage>
        <taxon>Bacteria</taxon>
        <taxon>Bacillati</taxon>
        <taxon>Actinomycetota</taxon>
        <taxon>Actinomycetes</taxon>
        <taxon>Micromonosporales</taxon>
        <taxon>Micromonosporaceae</taxon>
        <taxon>Micromonospora</taxon>
    </lineage>
</organism>
<name>A0A1C6V206_9ACTN</name>
<protein>
    <submittedName>
        <fullName evidence="1">Uncharacterized protein</fullName>
    </submittedName>
</protein>
<accession>A0A1C6V206</accession>
<sequence>MMDGMPDTVAIALITSLATLTAAGLTGLVTALTVRRQVAGQLAAVREDRAEQRALRREQVRRDAYVGFLAACDRAYRRLDRGWLGAGAAGDDGPYPALRALDEAYNLVLLEGPARVAEAAGAVVRSVNAEYAGQRRLGGGEPGDEPLAVRERAGHLAAIGQRSSHRDSFVDVARAVLDPSGITRRD</sequence>
<gene>
    <name evidence="1" type="ORF">GA0070617_4341</name>
</gene>
<dbReference type="EMBL" id="FMIA01000002">
    <property type="protein sequence ID" value="SCL60305.1"/>
    <property type="molecule type" value="Genomic_DNA"/>
</dbReference>